<dbReference type="Proteomes" id="UP000327493">
    <property type="component" value="Chromosome 14"/>
</dbReference>
<gene>
    <name evidence="1" type="ORF">FQN60_007355</name>
</gene>
<feature type="non-terminal residue" evidence="1">
    <location>
        <position position="100"/>
    </location>
</feature>
<comment type="caution">
    <text evidence="1">The sequence shown here is derived from an EMBL/GenBank/DDBJ whole genome shotgun (WGS) entry which is preliminary data.</text>
</comment>
<sequence>MEPLVDSEPLPLTTSLAKKIKKAGLSKDCSGDWIPELALGLTEGANHYSAVWTRLYRRRVSYFDLCMKSQAESLAAACRGESSKHRGGQQAHVFDVLVPV</sequence>
<accession>A0A5J5CYK8</accession>
<organism evidence="1 2">
    <name type="scientific">Etheostoma spectabile</name>
    <name type="common">orangethroat darter</name>
    <dbReference type="NCBI Taxonomy" id="54343"/>
    <lineage>
        <taxon>Eukaryota</taxon>
        <taxon>Metazoa</taxon>
        <taxon>Chordata</taxon>
        <taxon>Craniata</taxon>
        <taxon>Vertebrata</taxon>
        <taxon>Euteleostomi</taxon>
        <taxon>Actinopterygii</taxon>
        <taxon>Neopterygii</taxon>
        <taxon>Teleostei</taxon>
        <taxon>Neoteleostei</taxon>
        <taxon>Acanthomorphata</taxon>
        <taxon>Eupercaria</taxon>
        <taxon>Perciformes</taxon>
        <taxon>Percoidei</taxon>
        <taxon>Percidae</taxon>
        <taxon>Etheostomatinae</taxon>
        <taxon>Etheostoma</taxon>
    </lineage>
</organism>
<evidence type="ECO:0000313" key="1">
    <source>
        <dbReference type="EMBL" id="KAA8585786.1"/>
    </source>
</evidence>
<keyword evidence="2" id="KW-1185">Reference proteome</keyword>
<reference evidence="1 2" key="1">
    <citation type="submission" date="2019-08" db="EMBL/GenBank/DDBJ databases">
        <title>A chromosome-level genome assembly, high-density linkage maps, and genome scans reveal the genomic architecture of hybrid incompatibilities underlying speciation via character displacement in darters (Percidae: Etheostominae).</title>
        <authorList>
            <person name="Moran R.L."/>
            <person name="Catchen J.M."/>
            <person name="Fuller R.C."/>
        </authorList>
    </citation>
    <scope>NUCLEOTIDE SEQUENCE [LARGE SCALE GENOMIC DNA]</scope>
    <source>
        <strain evidence="1">EspeVRDwgs_2016</strain>
        <tissue evidence="1">Muscle</tissue>
    </source>
</reference>
<proteinExistence type="predicted"/>
<protein>
    <submittedName>
        <fullName evidence="1">Uncharacterized protein</fullName>
    </submittedName>
</protein>
<dbReference type="AlphaFoldDB" id="A0A5J5CYK8"/>
<dbReference type="EMBL" id="VOFY01000014">
    <property type="protein sequence ID" value="KAA8585786.1"/>
    <property type="molecule type" value="Genomic_DNA"/>
</dbReference>
<name>A0A5J5CYK8_9PERO</name>
<evidence type="ECO:0000313" key="2">
    <source>
        <dbReference type="Proteomes" id="UP000327493"/>
    </source>
</evidence>